<accession>A0AA40ATU2</accession>
<organism evidence="2 3">
    <name type="scientific">Lasiosphaeria miniovina</name>
    <dbReference type="NCBI Taxonomy" id="1954250"/>
    <lineage>
        <taxon>Eukaryota</taxon>
        <taxon>Fungi</taxon>
        <taxon>Dikarya</taxon>
        <taxon>Ascomycota</taxon>
        <taxon>Pezizomycotina</taxon>
        <taxon>Sordariomycetes</taxon>
        <taxon>Sordariomycetidae</taxon>
        <taxon>Sordariales</taxon>
        <taxon>Lasiosphaeriaceae</taxon>
        <taxon>Lasiosphaeria</taxon>
    </lineage>
</organism>
<keyword evidence="2" id="KW-0489">Methyltransferase</keyword>
<dbReference type="GO" id="GO:0032259">
    <property type="term" value="P:methylation"/>
    <property type="evidence" value="ECO:0007669"/>
    <property type="project" value="UniProtKB-KW"/>
</dbReference>
<keyword evidence="3" id="KW-1185">Reference proteome</keyword>
<dbReference type="CDD" id="cd02440">
    <property type="entry name" value="AdoMet_MTases"/>
    <property type="match status" value="1"/>
</dbReference>
<keyword evidence="2" id="KW-0808">Transferase</keyword>
<dbReference type="InterPro" id="IPR029063">
    <property type="entry name" value="SAM-dependent_MTases_sf"/>
</dbReference>
<dbReference type="Proteomes" id="UP001172101">
    <property type="component" value="Unassembled WGS sequence"/>
</dbReference>
<name>A0AA40ATU2_9PEZI</name>
<evidence type="ECO:0000313" key="3">
    <source>
        <dbReference type="Proteomes" id="UP001172101"/>
    </source>
</evidence>
<sequence>MVIMTAQEQERLELQHYMLYDVTMEGELFLSPGGKHAKRVLDMGAGTGTWAIGYAHAYPEAEVIGVDLSPIFPEWIPRNVQFVVDDLEDEWNWTKRFDFIVARFLSPTAFRDLGDDHPSNGSSDCS</sequence>
<dbReference type="EMBL" id="JAUIRO010000003">
    <property type="protein sequence ID" value="KAK0721884.1"/>
    <property type="molecule type" value="Genomic_DNA"/>
</dbReference>
<dbReference type="SUPFAM" id="SSF53335">
    <property type="entry name" value="S-adenosyl-L-methionine-dependent methyltransferases"/>
    <property type="match status" value="1"/>
</dbReference>
<comment type="similarity">
    <text evidence="1">Belongs to the methyltransferase superfamily. LaeA methyltransferase family.</text>
</comment>
<evidence type="ECO:0000256" key="1">
    <source>
        <dbReference type="ARBA" id="ARBA00038158"/>
    </source>
</evidence>
<dbReference type="Gene3D" id="3.40.50.150">
    <property type="entry name" value="Vaccinia Virus protein VP39"/>
    <property type="match status" value="1"/>
</dbReference>
<dbReference type="GeneID" id="85322896"/>
<dbReference type="Pfam" id="PF13489">
    <property type="entry name" value="Methyltransf_23"/>
    <property type="match status" value="1"/>
</dbReference>
<proteinExistence type="inferred from homology"/>
<protein>
    <submittedName>
        <fullName evidence="2">S-adenosyl-L-methionine-dependent methyltransferase</fullName>
    </submittedName>
</protein>
<reference evidence="2" key="1">
    <citation type="submission" date="2023-06" db="EMBL/GenBank/DDBJ databases">
        <title>Genome-scale phylogeny and comparative genomics of the fungal order Sordariales.</title>
        <authorList>
            <consortium name="Lawrence Berkeley National Laboratory"/>
            <person name="Hensen N."/>
            <person name="Bonometti L."/>
            <person name="Westerberg I."/>
            <person name="Brannstrom I.O."/>
            <person name="Guillou S."/>
            <person name="Cros-Aarteil S."/>
            <person name="Calhoun S."/>
            <person name="Haridas S."/>
            <person name="Kuo A."/>
            <person name="Mondo S."/>
            <person name="Pangilinan J."/>
            <person name="Riley R."/>
            <person name="LaButti K."/>
            <person name="Andreopoulos B."/>
            <person name="Lipzen A."/>
            <person name="Chen C."/>
            <person name="Yanf M."/>
            <person name="Daum C."/>
            <person name="Ng V."/>
            <person name="Clum A."/>
            <person name="Steindorff A."/>
            <person name="Ohm R."/>
            <person name="Martin F."/>
            <person name="Silar P."/>
            <person name="Natvig D."/>
            <person name="Lalanne C."/>
            <person name="Gautier V."/>
            <person name="Ament-velasquez S.L."/>
            <person name="Kruys A."/>
            <person name="Hutchinson M.I."/>
            <person name="Powell A.J."/>
            <person name="Barry K."/>
            <person name="Miller A.N."/>
            <person name="Grigoriev I.V."/>
            <person name="Debuchy R."/>
            <person name="Gladieux P."/>
            <person name="Thoren M.H."/>
            <person name="Johannesson H."/>
        </authorList>
    </citation>
    <scope>NUCLEOTIDE SEQUENCE</scope>
    <source>
        <strain evidence="2">SMH2392-1A</strain>
    </source>
</reference>
<evidence type="ECO:0000313" key="2">
    <source>
        <dbReference type="EMBL" id="KAK0721884.1"/>
    </source>
</evidence>
<dbReference type="PANTHER" id="PTHR43591:SF24">
    <property type="entry name" value="2-METHOXY-6-POLYPRENYL-1,4-BENZOQUINOL METHYLASE, MITOCHONDRIAL"/>
    <property type="match status" value="1"/>
</dbReference>
<dbReference type="GO" id="GO:0008168">
    <property type="term" value="F:methyltransferase activity"/>
    <property type="evidence" value="ECO:0007669"/>
    <property type="project" value="UniProtKB-KW"/>
</dbReference>
<comment type="caution">
    <text evidence="2">The sequence shown here is derived from an EMBL/GenBank/DDBJ whole genome shotgun (WGS) entry which is preliminary data.</text>
</comment>
<dbReference type="RefSeq" id="XP_060297808.1">
    <property type="nucleotide sequence ID" value="XM_060439626.1"/>
</dbReference>
<dbReference type="PANTHER" id="PTHR43591">
    <property type="entry name" value="METHYLTRANSFERASE"/>
    <property type="match status" value="1"/>
</dbReference>
<dbReference type="AlphaFoldDB" id="A0AA40ATU2"/>
<gene>
    <name evidence="2" type="ORF">B0T26DRAFT_673656</name>
</gene>